<dbReference type="Pfam" id="PF01900">
    <property type="entry name" value="RNase_P_Rpp14"/>
    <property type="match status" value="1"/>
</dbReference>
<reference evidence="8 9" key="1">
    <citation type="submission" date="2015-07" db="EMBL/GenBank/DDBJ databases">
        <title>The genome of Pseudoloma neurophilia, a relevant intracellular parasite of the zebrafish.</title>
        <authorList>
            <person name="Ndikumana S."/>
            <person name="Pelin A."/>
            <person name="Sanders J."/>
            <person name="Corradi N."/>
        </authorList>
    </citation>
    <scope>NUCLEOTIDE SEQUENCE [LARGE SCALE GENOMIC DNA]</scope>
    <source>
        <strain evidence="8 9">MK1</strain>
    </source>
</reference>
<evidence type="ECO:0000256" key="5">
    <source>
        <dbReference type="ARBA" id="ARBA00023242"/>
    </source>
</evidence>
<comment type="caution">
    <text evidence="8">The sequence shown here is derived from an EMBL/GenBank/DDBJ whole genome shotgun (WGS) entry which is preliminary data.</text>
</comment>
<comment type="similarity">
    <text evidence="2 7">Belongs to the eukaryotic/archaeal RNase P protein component 2 family.</text>
</comment>
<dbReference type="EC" id="3.1.26.5" evidence="7"/>
<evidence type="ECO:0000256" key="1">
    <source>
        <dbReference type="ARBA" id="ARBA00004123"/>
    </source>
</evidence>
<accession>A0A0R0LQR4</accession>
<dbReference type="GO" id="GO:0005634">
    <property type="term" value="C:nucleus"/>
    <property type="evidence" value="ECO:0007669"/>
    <property type="project" value="UniProtKB-SubCell"/>
</dbReference>
<dbReference type="OrthoDB" id="10459606at2759"/>
<proteinExistence type="inferred from homology"/>
<dbReference type="PANTHER" id="PTHR48414:SF1">
    <property type="entry name" value="POP5 HOMOLOG, RIBONUCLEASE P_MRP SUBUNIT"/>
    <property type="match status" value="1"/>
</dbReference>
<dbReference type="InterPro" id="IPR038085">
    <property type="entry name" value="Rnp2-like_sf"/>
</dbReference>
<comment type="subcellular location">
    <subcellularLocation>
        <location evidence="1">Nucleus</location>
    </subcellularLocation>
</comment>
<dbReference type="PANTHER" id="PTHR48414">
    <property type="entry name" value="POP5 HOMOLOG, RIBONUCLEASE P_MRP SUBUNIT"/>
    <property type="match status" value="1"/>
</dbReference>
<evidence type="ECO:0000256" key="3">
    <source>
        <dbReference type="ARBA" id="ARBA00022552"/>
    </source>
</evidence>
<dbReference type="GO" id="GO:0030677">
    <property type="term" value="C:ribonuclease P complex"/>
    <property type="evidence" value="ECO:0007669"/>
    <property type="project" value="InterPro"/>
</dbReference>
<dbReference type="Proteomes" id="UP000051530">
    <property type="component" value="Unassembled WGS sequence"/>
</dbReference>
<evidence type="ECO:0000313" key="9">
    <source>
        <dbReference type="Proteomes" id="UP000051530"/>
    </source>
</evidence>
<keyword evidence="9" id="KW-1185">Reference proteome</keyword>
<evidence type="ECO:0000256" key="2">
    <source>
        <dbReference type="ARBA" id="ARBA00010800"/>
    </source>
</evidence>
<comment type="function">
    <text evidence="7">Component of ribonuclease P, a protein complex that generates mature tRNA molecules by cleaving their 5'-ends.</text>
</comment>
<dbReference type="GO" id="GO:0033204">
    <property type="term" value="F:ribonuclease P RNA binding"/>
    <property type="evidence" value="ECO:0007669"/>
    <property type="project" value="InterPro"/>
</dbReference>
<keyword evidence="4 7" id="KW-0819">tRNA processing</keyword>
<dbReference type="Gene3D" id="3.30.70.3250">
    <property type="entry name" value="Ribonuclease P, Pop5 subunit"/>
    <property type="match status" value="1"/>
</dbReference>
<gene>
    <name evidence="8" type="ORF">M153_21141000209</name>
</gene>
<dbReference type="AlphaFoldDB" id="A0A0R0LQR4"/>
<dbReference type="GO" id="GO:0004526">
    <property type="term" value="F:ribonuclease P activity"/>
    <property type="evidence" value="ECO:0007669"/>
    <property type="project" value="UniProtKB-EC"/>
</dbReference>
<dbReference type="EMBL" id="LGUB01001459">
    <property type="protein sequence ID" value="KRH91853.1"/>
    <property type="molecule type" value="Genomic_DNA"/>
</dbReference>
<organism evidence="8 9">
    <name type="scientific">Pseudoloma neurophilia</name>
    <dbReference type="NCBI Taxonomy" id="146866"/>
    <lineage>
        <taxon>Eukaryota</taxon>
        <taxon>Fungi</taxon>
        <taxon>Fungi incertae sedis</taxon>
        <taxon>Microsporidia</taxon>
        <taxon>Pseudoloma</taxon>
    </lineage>
</organism>
<dbReference type="SUPFAM" id="SSF160350">
    <property type="entry name" value="Rnp2-like"/>
    <property type="match status" value="1"/>
</dbReference>
<keyword evidence="3" id="KW-0698">rRNA processing</keyword>
<evidence type="ECO:0000313" key="8">
    <source>
        <dbReference type="EMBL" id="KRH91853.1"/>
    </source>
</evidence>
<sequence>MATPKNRYIIFKIITSTNRPVKMTTDSFLNILKDRLYRDYGIFGLISFDDIFVTLFLPYKQLVILKSPREMKRKIVDCLKEFREIKSIKIKFMSLMVKSSIKRLQKYLKKEHVNEEHINEEDIE</sequence>
<comment type="catalytic activity">
    <reaction evidence="7">
        <text>Endonucleolytic cleavage of RNA, removing 5'-extranucleotides from tRNA precursor.</text>
        <dbReference type="EC" id="3.1.26.5"/>
    </reaction>
</comment>
<keyword evidence="5" id="KW-0539">Nucleus</keyword>
<dbReference type="InterPro" id="IPR016819">
    <property type="entry name" value="RNase_P/MRP_POP5"/>
</dbReference>
<dbReference type="InterPro" id="IPR002759">
    <property type="entry name" value="Pop5/Rpp14/Rnp2-like"/>
</dbReference>
<dbReference type="VEuPathDB" id="MicrosporidiaDB:M153_21141000209"/>
<evidence type="ECO:0000256" key="7">
    <source>
        <dbReference type="PIRNR" id="PIRNR023803"/>
    </source>
</evidence>
<evidence type="ECO:0000256" key="4">
    <source>
        <dbReference type="ARBA" id="ARBA00022694"/>
    </source>
</evidence>
<dbReference type="GO" id="GO:0001682">
    <property type="term" value="P:tRNA 5'-leader removal"/>
    <property type="evidence" value="ECO:0007669"/>
    <property type="project" value="InterPro"/>
</dbReference>
<evidence type="ECO:0000256" key="6">
    <source>
        <dbReference type="ARBA" id="ARBA00044198"/>
    </source>
</evidence>
<name>A0A0R0LQR4_9MICR</name>
<protein>
    <recommendedName>
        <fullName evidence="6 7">Ribonuclease P/MRP protein subunit POP5</fullName>
        <ecNumber evidence="7">3.1.26.5</ecNumber>
    </recommendedName>
</protein>
<dbReference type="GO" id="GO:0006364">
    <property type="term" value="P:rRNA processing"/>
    <property type="evidence" value="ECO:0007669"/>
    <property type="project" value="UniProtKB-KW"/>
</dbReference>
<dbReference type="PIRSF" id="PIRSF023803">
    <property type="entry name" value="Ribonuclease_P_prd"/>
    <property type="match status" value="1"/>
</dbReference>